<gene>
    <name evidence="3" type="ORF">LUZ61_005797</name>
</gene>
<dbReference type="Proteomes" id="UP001210211">
    <property type="component" value="Unassembled WGS sequence"/>
</dbReference>
<dbReference type="SUPFAM" id="SSF49870">
    <property type="entry name" value="Osmotin, thaumatin-like protein"/>
    <property type="match status" value="1"/>
</dbReference>
<reference evidence="3 4" key="1">
    <citation type="journal article" date="2022" name="Cell">
        <title>Repeat-based holocentromeres influence genome architecture and karyotype evolution.</title>
        <authorList>
            <person name="Hofstatter P.G."/>
            <person name="Thangavel G."/>
            <person name="Lux T."/>
            <person name="Neumann P."/>
            <person name="Vondrak T."/>
            <person name="Novak P."/>
            <person name="Zhang M."/>
            <person name="Costa L."/>
            <person name="Castellani M."/>
            <person name="Scott A."/>
            <person name="Toegelov H."/>
            <person name="Fuchs J."/>
            <person name="Mata-Sucre Y."/>
            <person name="Dias Y."/>
            <person name="Vanzela A.L.L."/>
            <person name="Huettel B."/>
            <person name="Almeida C.C.S."/>
            <person name="Simkova H."/>
            <person name="Souza G."/>
            <person name="Pedrosa-Harand A."/>
            <person name="Macas J."/>
            <person name="Mayer K.F.X."/>
            <person name="Houben A."/>
            <person name="Marques A."/>
        </authorList>
    </citation>
    <scope>NUCLEOTIDE SEQUENCE [LARGE SCALE GENOMIC DNA]</scope>
    <source>
        <strain evidence="3">RhyTen1mFocal</strain>
    </source>
</reference>
<feature type="disulfide bond" evidence="1">
    <location>
        <begin position="153"/>
        <end position="214"/>
    </location>
</feature>
<feature type="disulfide bond" evidence="1">
    <location>
        <begin position="80"/>
        <end position="90"/>
    </location>
</feature>
<dbReference type="AlphaFoldDB" id="A0AAD5ZQ82"/>
<dbReference type="PROSITE" id="PS00316">
    <property type="entry name" value="THAUMATIN_1"/>
    <property type="match status" value="1"/>
</dbReference>
<dbReference type="InterPro" id="IPR001938">
    <property type="entry name" value="Thaumatin"/>
</dbReference>
<organism evidence="3 4">
    <name type="scientific">Rhynchospora tenuis</name>
    <dbReference type="NCBI Taxonomy" id="198213"/>
    <lineage>
        <taxon>Eukaryota</taxon>
        <taxon>Viridiplantae</taxon>
        <taxon>Streptophyta</taxon>
        <taxon>Embryophyta</taxon>
        <taxon>Tracheophyta</taxon>
        <taxon>Spermatophyta</taxon>
        <taxon>Magnoliopsida</taxon>
        <taxon>Liliopsida</taxon>
        <taxon>Poales</taxon>
        <taxon>Cyperaceae</taxon>
        <taxon>Cyperoideae</taxon>
        <taxon>Rhynchosporeae</taxon>
        <taxon>Rhynchospora</taxon>
    </lineage>
</organism>
<dbReference type="CDD" id="cd09218">
    <property type="entry name" value="TLP-PA"/>
    <property type="match status" value="1"/>
</dbReference>
<keyword evidence="2" id="KW-0732">Signal</keyword>
<dbReference type="PANTHER" id="PTHR31048">
    <property type="entry name" value="OS03G0233200 PROTEIN"/>
    <property type="match status" value="1"/>
</dbReference>
<dbReference type="PRINTS" id="PR00347">
    <property type="entry name" value="THAUMATIN"/>
</dbReference>
<evidence type="ECO:0000256" key="2">
    <source>
        <dbReference type="SAM" id="SignalP"/>
    </source>
</evidence>
<feature type="disulfide bond" evidence="1">
    <location>
        <begin position="161"/>
        <end position="177"/>
    </location>
</feature>
<dbReference type="InterPro" id="IPR017949">
    <property type="entry name" value="Thaumatin_CS"/>
</dbReference>
<dbReference type="Pfam" id="PF00314">
    <property type="entry name" value="Thaumatin"/>
    <property type="match status" value="1"/>
</dbReference>
<dbReference type="Gene3D" id="2.60.110.10">
    <property type="entry name" value="Thaumatin"/>
    <property type="match status" value="1"/>
</dbReference>
<feature type="disulfide bond" evidence="1">
    <location>
        <begin position="191"/>
        <end position="201"/>
    </location>
</feature>
<dbReference type="PROSITE" id="PS51367">
    <property type="entry name" value="THAUMATIN_2"/>
    <property type="match status" value="1"/>
</dbReference>
<dbReference type="FunFam" id="2.60.110.10:FF:000004">
    <property type="entry name" value="THAUMATIN-LIKE PROTEIN 1"/>
    <property type="match status" value="1"/>
</dbReference>
<feature type="disulfide bond" evidence="1">
    <location>
        <begin position="95"/>
        <end position="101"/>
    </location>
</feature>
<feature type="signal peptide" evidence="2">
    <location>
        <begin position="1"/>
        <end position="23"/>
    </location>
</feature>
<dbReference type="PIRSF" id="PIRSF002703">
    <property type="entry name" value="Thaumatin"/>
    <property type="match status" value="1"/>
</dbReference>
<sequence>MANPALSLLLLSVSALLFQGAWSATFTFLNKCHYTVWPGLLSGATSGQLPTTGFRLKTNTTRVIEAPFNWSGRMWARTHCGVDSSGKFSCATGDCGAQRQCNNAGGAPPVTLAEFTLQGADGKDFYDVSNVDGFNVPISITPVGKRGCSSTTCKANINSVCPRALQTKSPNGKVVGCKSACLAFGTERYCCTGFYGNPNTCQPTVYSKVFKRACPQAYSYAYDDDTSTFTCVGANYLITFCP</sequence>
<dbReference type="InterPro" id="IPR037176">
    <property type="entry name" value="Osmotin/thaumatin-like_sf"/>
</dbReference>
<evidence type="ECO:0000313" key="4">
    <source>
        <dbReference type="Proteomes" id="UP001210211"/>
    </source>
</evidence>
<feature type="disulfide bond" evidence="1">
    <location>
        <begin position="148"/>
        <end position="231"/>
    </location>
</feature>
<dbReference type="SMART" id="SM00205">
    <property type="entry name" value="THN"/>
    <property type="match status" value="1"/>
</dbReference>
<feature type="disulfide bond" evidence="1">
    <location>
        <begin position="32"/>
        <end position="241"/>
    </location>
</feature>
<protein>
    <recommendedName>
        <fullName evidence="5">Thaumatin-like protein</fullName>
    </recommendedName>
</protein>
<feature type="chain" id="PRO_5042286856" description="Thaumatin-like protein" evidence="2">
    <location>
        <begin position="24"/>
        <end position="242"/>
    </location>
</feature>
<accession>A0AAD5ZQ82</accession>
<feature type="disulfide bond" evidence="1">
    <location>
        <begin position="181"/>
        <end position="190"/>
    </location>
</feature>
<evidence type="ECO:0000313" key="3">
    <source>
        <dbReference type="EMBL" id="KAJ3702092.1"/>
    </source>
</evidence>
<evidence type="ECO:0000256" key="1">
    <source>
        <dbReference type="PIRSR" id="PIRSR002703-1"/>
    </source>
</evidence>
<proteinExistence type="predicted"/>
<name>A0AAD5ZQ82_9POAL</name>
<evidence type="ECO:0008006" key="5">
    <source>
        <dbReference type="Google" id="ProtNLM"/>
    </source>
</evidence>
<keyword evidence="4" id="KW-1185">Reference proteome</keyword>
<comment type="caution">
    <text evidence="3">The sequence shown here is derived from an EMBL/GenBank/DDBJ whole genome shotgun (WGS) entry which is preliminary data.</text>
</comment>
<keyword evidence="1" id="KW-1015">Disulfide bond</keyword>
<dbReference type="EMBL" id="JAMRDG010000001">
    <property type="protein sequence ID" value="KAJ3702092.1"/>
    <property type="molecule type" value="Genomic_DNA"/>
</dbReference>